<dbReference type="SUPFAM" id="SSF81296">
    <property type="entry name" value="E set domains"/>
    <property type="match status" value="1"/>
</dbReference>
<protein>
    <recommendedName>
        <fullName evidence="2">Arrestin-like N-terminal domain-containing protein</fullName>
    </recommendedName>
</protein>
<reference evidence="3 5" key="11">
    <citation type="journal article" date="2015" name="Genome Res.">
        <title>The Release 6 reference sequence of the Drosophila melanogaster genome.</title>
        <authorList>
            <person name="Hoskins R.A."/>
            <person name="Carlson J.W."/>
            <person name="Wan K.H."/>
            <person name="Park S."/>
            <person name="Mendez I."/>
            <person name="Galle S.E."/>
            <person name="Booth B.W."/>
            <person name="Pfeiffer B.D."/>
            <person name="George R.A."/>
            <person name="Svirskas R."/>
            <person name="Krzywinski M."/>
            <person name="Schein J."/>
            <person name="Accardo M.C."/>
            <person name="Damia E."/>
            <person name="Messina G."/>
            <person name="Mendez-Lago M."/>
            <person name="de Pablos B."/>
            <person name="Demakova O.V."/>
            <person name="Andreyeva E.N."/>
            <person name="Boldyreva L.V."/>
            <person name="Marra M."/>
            <person name="Carvalho A.B."/>
            <person name="Dimitri P."/>
            <person name="Villasante A."/>
            <person name="Zhimulev I.F."/>
            <person name="Rubin G.M."/>
            <person name="Karpen G.H."/>
            <person name="Celniker S.E."/>
        </authorList>
    </citation>
    <scope>NUCLEOTIDE SEQUENCE [LARGE SCALE GENOMIC DNA]</scope>
    <source>
        <strain evidence="5">Berkeley</strain>
    </source>
</reference>
<dbReference type="AGR" id="FB:FBgn0037520"/>
<evidence type="ECO:0000313" key="3">
    <source>
        <dbReference type="EMBL" id="AAF54148.1"/>
    </source>
</evidence>
<dbReference type="PaxDb" id="7227-FBpp0081269"/>
<dbReference type="eggNOG" id="KOG3780">
    <property type="taxonomic scope" value="Eukaryota"/>
</dbReference>
<reference evidence="3 5" key="3">
    <citation type="journal article" date="2002" name="Genome Biol.">
        <title>Annotation of the Drosophila melanogaster euchromatic genome: a systematic review.</title>
        <authorList>
            <person name="Misra S."/>
            <person name="Crosby M.A."/>
            <person name="Mungall C.J."/>
            <person name="Matthews B.B."/>
            <person name="Campbell K.S."/>
            <person name="Hradecky P."/>
            <person name="Huang Y."/>
            <person name="Kaminker J.S."/>
            <person name="Millburn G.H."/>
            <person name="Prochnik S.E."/>
            <person name="Smith C.D."/>
            <person name="Tupy J.L."/>
            <person name="Whitfied E.J."/>
            <person name="Bayraktaroglu L."/>
            <person name="Berman B.P."/>
            <person name="Bettencourt B.R."/>
            <person name="Celniker S.E."/>
            <person name="de Grey A.D."/>
            <person name="Drysdale R.A."/>
            <person name="Harris N.L."/>
            <person name="Richter J."/>
            <person name="Russo S."/>
            <person name="Schroeder A.J."/>
            <person name="Shu S.Q."/>
            <person name="Stapleton M."/>
            <person name="Yamada C."/>
            <person name="Ashburner M."/>
            <person name="Gelbart W.M."/>
            <person name="Rubin G.M."/>
            <person name="Lewis S.E."/>
        </authorList>
    </citation>
    <scope>GENOME REANNOTATION</scope>
    <source>
        <strain evidence="5">Berkeley</strain>
    </source>
</reference>
<feature type="domain" description="Arrestin-like N-terminal" evidence="2">
    <location>
        <begin position="5"/>
        <end position="153"/>
    </location>
</feature>
<dbReference type="Pfam" id="PF00339">
    <property type="entry name" value="Arrestin_N"/>
    <property type="match status" value="1"/>
</dbReference>
<dbReference type="BioGRID-ORCS" id="40923">
    <property type="hits" value="0 hits in 1 CRISPR screen"/>
</dbReference>
<dbReference type="PhylomeDB" id="Q9VHZ8"/>
<dbReference type="AlphaFoldDB" id="Q9VHZ8"/>
<dbReference type="HOGENOM" id="CLU_779073_0_0_1"/>
<dbReference type="InterPro" id="IPR050357">
    <property type="entry name" value="Arrestin_domain-protein"/>
</dbReference>
<sequence>MPINCEFNLSRAAAIYYNGEQISGSLTVTVDGKKSFKLEGVSVTLHGVSTVHWRESLRGPPEIEHNDSTGNLECPKVDYNGSKVHINETKKLNEVLQLENGTFRLGDFNFQLPENLPATCRLPFGNVEYVLKVVLERRGTHNKCFQQRLVIRKCVELADLKPQYMETANMGLTLPRSVFVPGQSVSYEICSKDGVQDFLTRLCKKISYTSQQPSAKTKNVTQVLSESSELNGNLRLPLTAPIMSHSDQLDPIQISYYIETFNSLNAPIKVPIFVATVAPPVNSQTESSQLCFVNMALSQSELLGPINQFLANSCSREIDALALSKHCERERIKLLKGPKRKKSYVHLALQYFYKKVLT</sequence>
<dbReference type="OrthoDB" id="2333384at2759"/>
<gene>
    <name evidence="3" type="primary">Dmel\CG18268</name>
    <name evidence="3 4" type="ORF">CG18268</name>
    <name evidence="3" type="ORF">Dmel_CG18268</name>
</gene>
<dbReference type="FunCoup" id="Q9VHZ8">
    <property type="interactions" value="20"/>
</dbReference>
<dbReference type="KEGG" id="dme:Dmel_CG18268"/>
<dbReference type="Proteomes" id="UP000000803">
    <property type="component" value="Chromosome 3R"/>
</dbReference>
<reference evidence="3 5" key="6">
    <citation type="journal article" date="2005" name="PLoS Comput. Biol.">
        <title>Combined evidence annotation of transposable elements in genome sequences.</title>
        <authorList>
            <person name="Quesneville H."/>
            <person name="Bergman C.M."/>
            <person name="Andrieu O."/>
            <person name="Autard D."/>
            <person name="Nouaud D."/>
            <person name="Ashburner M."/>
            <person name="Anxolabehere D."/>
        </authorList>
    </citation>
    <scope>NUCLEOTIDE SEQUENCE [LARGE SCALE GENOMIC DNA]</scope>
    <source>
        <strain evidence="5">Berkeley</strain>
    </source>
</reference>
<dbReference type="InterPro" id="IPR014756">
    <property type="entry name" value="Ig_E-set"/>
</dbReference>
<reference evidence="3 5" key="2">
    <citation type="journal article" date="2002" name="Genome Biol.">
        <title>Finishing a whole-genome shotgun: release 3 of the Drosophila melanogaster euchromatic genome sequence.</title>
        <authorList>
            <person name="Celniker S.E."/>
            <person name="Wheeler D.A."/>
            <person name="Kronmiller B."/>
            <person name="Carlson J.W."/>
            <person name="Halpern A."/>
            <person name="Patel S."/>
            <person name="Adams M."/>
            <person name="Champe M."/>
            <person name="Dugan S.P."/>
            <person name="Frise E."/>
            <person name="Hodgson A."/>
            <person name="George R.A."/>
            <person name="Hoskins R.A."/>
            <person name="Laverty T."/>
            <person name="Muzny D.M."/>
            <person name="Nelson C.R."/>
            <person name="Pacleb J.M."/>
            <person name="Park S."/>
            <person name="Pfeiffer B.D."/>
            <person name="Richards S."/>
            <person name="Sodergren E.J."/>
            <person name="Svirskas R."/>
            <person name="Tabor P.E."/>
            <person name="Wan K."/>
            <person name="Stapleton M."/>
            <person name="Sutton G.G."/>
            <person name="Venter C."/>
            <person name="Weinstock G."/>
            <person name="Scherer S.E."/>
            <person name="Myers E.W."/>
            <person name="Gibbs R.A."/>
            <person name="Rubin G.M."/>
        </authorList>
    </citation>
    <scope>NUCLEOTIDE SEQUENCE [LARGE SCALE GENOMIC DNA]</scope>
    <source>
        <strain evidence="5">Berkeley</strain>
    </source>
</reference>
<reference evidence="3 5" key="1">
    <citation type="journal article" date="2000" name="Science">
        <title>The genome sequence of Drosophila melanogaster.</title>
        <authorList>
            <person name="Adams M.D."/>
            <person name="Celniker S.E."/>
            <person name="Holt R.A."/>
            <person name="Evans C.A."/>
            <person name="Gocayne J.D."/>
            <person name="Amanatides P.G."/>
            <person name="Scherer S.E."/>
            <person name="Li P.W."/>
            <person name="Hoskins R.A."/>
            <person name="Galle R.F."/>
            <person name="George R.A."/>
            <person name="Lewis S.E."/>
            <person name="Richards S."/>
            <person name="Ashburner M."/>
            <person name="Henderson S.N."/>
            <person name="Sutton G.G."/>
            <person name="Wortman J.R."/>
            <person name="Yandell M.D."/>
            <person name="Zhang Q."/>
            <person name="Chen L.X."/>
            <person name="Brandon R.C."/>
            <person name="Rogers Y.H."/>
            <person name="Blazej R.G."/>
            <person name="Champe M."/>
            <person name="Pfeiffer B.D."/>
            <person name="Wan K.H."/>
            <person name="Doyle C."/>
            <person name="Baxter E.G."/>
            <person name="Helt G."/>
            <person name="Nelson C.R."/>
            <person name="Gabor G.L."/>
            <person name="Abril J.F."/>
            <person name="Agbayani A."/>
            <person name="An H.J."/>
            <person name="Andrews-Pfannkoch C."/>
            <person name="Baldwin D."/>
            <person name="Ballew R.M."/>
            <person name="Basu A."/>
            <person name="Baxendale J."/>
            <person name="Bayraktaroglu L."/>
            <person name="Beasley E.M."/>
            <person name="Beeson K.Y."/>
            <person name="Benos P.V."/>
            <person name="Berman B.P."/>
            <person name="Bhandari D."/>
            <person name="Bolshakov S."/>
            <person name="Borkova D."/>
            <person name="Botchan M.R."/>
            <person name="Bouck J."/>
            <person name="Brokstein P."/>
            <person name="Brottier P."/>
            <person name="Burtis K.C."/>
            <person name="Busam D.A."/>
            <person name="Butler H."/>
            <person name="Cadieu E."/>
            <person name="Center A."/>
            <person name="Chandra I."/>
            <person name="Cherry J.M."/>
            <person name="Cawley S."/>
            <person name="Dahlke C."/>
            <person name="Davenport L.B."/>
            <person name="Davies P."/>
            <person name="de Pablos B."/>
            <person name="Delcher A."/>
            <person name="Deng Z."/>
            <person name="Mays A.D."/>
            <person name="Dew I."/>
            <person name="Dietz S.M."/>
            <person name="Dodson K."/>
            <person name="Doup L.E."/>
            <person name="Downes M."/>
            <person name="Dugan-Rocha S."/>
            <person name="Dunkov B.C."/>
            <person name="Dunn P."/>
            <person name="Durbin K.J."/>
            <person name="Evangelista C.C."/>
            <person name="Ferraz C."/>
            <person name="Ferriera S."/>
            <person name="Fleischmann W."/>
            <person name="Fosler C."/>
            <person name="Gabrielian A.E."/>
            <person name="Garg N.S."/>
            <person name="Gelbart W.M."/>
            <person name="Glasser K."/>
            <person name="Glodek A."/>
            <person name="Gong F."/>
            <person name="Gorrell J.H."/>
            <person name="Gu Z."/>
            <person name="Guan P."/>
            <person name="Harris M."/>
            <person name="Harris N.L."/>
            <person name="Harvey D."/>
            <person name="Heiman T.J."/>
            <person name="Hernandez J.R."/>
            <person name="Houck J."/>
            <person name="Hostin D."/>
            <person name="Houston K.A."/>
            <person name="Howland T.J."/>
            <person name="Wei M.H."/>
            <person name="Ibegwam C."/>
            <person name="Jalali M."/>
            <person name="Kalush F."/>
            <person name="Karpen G.H."/>
            <person name="Ke Z."/>
            <person name="Kennison J.A."/>
            <person name="Ketchum K.A."/>
            <person name="Kimmel B.E."/>
            <person name="Kodira C.D."/>
            <person name="Kraft C."/>
            <person name="Kravitz S."/>
            <person name="Kulp D."/>
            <person name="Lai Z."/>
            <person name="Lasko P."/>
            <person name="Lei Y."/>
            <person name="Levitsky A.A."/>
            <person name="Li J."/>
            <person name="Li Z."/>
            <person name="Liang Y."/>
            <person name="Lin X."/>
            <person name="Liu X."/>
            <person name="Mattei B."/>
            <person name="McIntosh T.C."/>
            <person name="McLeod M.P."/>
            <person name="McPherson D."/>
            <person name="Merkulov G."/>
            <person name="Milshina N.V."/>
            <person name="Mobarry C."/>
            <person name="Morris J."/>
            <person name="Moshrefi A."/>
            <person name="Mount S.M."/>
            <person name="Moy M."/>
            <person name="Murphy B."/>
            <person name="Murphy L."/>
            <person name="Muzny D.M."/>
            <person name="Nelson D.L."/>
            <person name="Nelson D.R."/>
            <person name="Nelson K.A."/>
            <person name="Nixon K."/>
            <person name="Nusskern D.R."/>
            <person name="Pacleb J.M."/>
            <person name="Palazzolo M."/>
            <person name="Pittman G.S."/>
            <person name="Pan S."/>
            <person name="Pollard J."/>
            <person name="Puri V."/>
            <person name="Reese M.G."/>
            <person name="Reinert K."/>
            <person name="Remington K."/>
            <person name="Saunders R.D."/>
            <person name="Scheeler F."/>
            <person name="Shen H."/>
            <person name="Shue B.C."/>
            <person name="Siden-Kiamos I."/>
            <person name="Simpson M."/>
            <person name="Skupski M.P."/>
            <person name="Smith T."/>
            <person name="Spier E."/>
            <person name="Spradling A.C."/>
            <person name="Stapleton M."/>
            <person name="Strong R."/>
            <person name="Sun E."/>
            <person name="Svirskas R."/>
            <person name="Tector C."/>
            <person name="Turner R."/>
            <person name="Venter E."/>
            <person name="Wang A.H."/>
            <person name="Wang X."/>
            <person name="Wang Z.Y."/>
            <person name="Wassarman D.A."/>
            <person name="Weinstock G.M."/>
            <person name="Weissenbach J."/>
            <person name="Williams S.M."/>
            <person name="WoodageT"/>
            <person name="Worley K.C."/>
            <person name="Wu D."/>
            <person name="Yang S."/>
            <person name="Yao Q.A."/>
            <person name="Ye J."/>
            <person name="Yeh R.F."/>
            <person name="Zaveri J.S."/>
            <person name="Zhan M."/>
            <person name="Zhang G."/>
            <person name="Zhao Q."/>
            <person name="Zheng L."/>
            <person name="Zheng X.H."/>
            <person name="Zhong F.N."/>
            <person name="Zhong W."/>
            <person name="Zhou X."/>
            <person name="Zhu S."/>
            <person name="Zhu X."/>
            <person name="Smith H.O."/>
            <person name="Gibbs R.A."/>
            <person name="Myers E.W."/>
            <person name="Rubin G.M."/>
            <person name="Venter J.C."/>
        </authorList>
    </citation>
    <scope>NUCLEOTIDE SEQUENCE [LARGE SCALE GENOMIC DNA]</scope>
    <source>
        <strain evidence="5">Berkeley</strain>
    </source>
</reference>
<dbReference type="PANTHER" id="PTHR11188">
    <property type="entry name" value="ARRESTIN DOMAIN CONTAINING PROTEIN"/>
    <property type="match status" value="1"/>
</dbReference>
<dbReference type="RefSeq" id="NP_649739.1">
    <property type="nucleotide sequence ID" value="NM_141482.2"/>
</dbReference>
<reference evidence="3 5" key="8">
    <citation type="journal article" date="2007" name="Science">
        <title>Sequence finishing and mapping of Drosophila melanogaster heterochromatin.</title>
        <authorList>
            <person name="Hoskins R.A."/>
            <person name="Carlson J.W."/>
            <person name="Kennedy C."/>
            <person name="Acevedo D."/>
            <person name="Evans-Holm M."/>
            <person name="Frise E."/>
            <person name="Wan K.H."/>
            <person name="Park S."/>
            <person name="Mendez-Lago M."/>
            <person name="Rossi F."/>
            <person name="Villasante A."/>
            <person name="Dimitri P."/>
            <person name="Karpen G.H."/>
            <person name="Celniker S.E."/>
        </authorList>
    </citation>
    <scope>NUCLEOTIDE SEQUENCE [LARGE SCALE GENOMIC DNA]</scope>
    <source>
        <strain evidence="5">Berkeley</strain>
    </source>
</reference>
<dbReference type="FlyBase" id="FBgn0037520">
    <property type="gene designation" value="CG18268"/>
</dbReference>
<reference evidence="3 5" key="10">
    <citation type="journal article" date="2015" name="G3 (Bethesda)">
        <title>Gene Model Annotations for Drosophila melanogaster: The Rule-Benders.</title>
        <authorList>
            <consortium name="FlyBase Consortium"/>
            <person name="Crosby M.A."/>
            <person name="Gramates L.S."/>
            <person name="Dos Santos G."/>
            <person name="Matthews B.B."/>
            <person name="St Pierre S.E."/>
            <person name="Zhou P."/>
            <person name="Schroeder A.J."/>
            <person name="Falls K."/>
            <person name="Emmert D.B."/>
            <person name="Russo S.M."/>
            <person name="Gelbart W.M."/>
            <person name="null"/>
        </authorList>
    </citation>
    <scope>NUCLEOTIDE SEQUENCE [LARGE SCALE GENOMIC DNA]</scope>
    <source>
        <strain evidence="5">Berkeley</strain>
    </source>
</reference>
<dbReference type="OMA" id="CEFNLSR"/>
<reference evidence="3 5" key="7">
    <citation type="journal article" date="2007" name="Science">
        <title>The Release 5.1 annotation of Drosophila melanogaster heterochromatin.</title>
        <authorList>
            <person name="Smith C.D."/>
            <person name="Shu S."/>
            <person name="Mungall C.J."/>
            <person name="Karpen G.H."/>
        </authorList>
    </citation>
    <scope>NUCLEOTIDE SEQUENCE [LARGE SCALE GENOMIC DNA]</scope>
    <source>
        <strain evidence="5">Berkeley</strain>
    </source>
</reference>
<dbReference type="GO" id="GO:0015031">
    <property type="term" value="P:protein transport"/>
    <property type="evidence" value="ECO:0000318"/>
    <property type="project" value="GO_Central"/>
</dbReference>
<dbReference type="InParanoid" id="Q9VHZ8"/>
<dbReference type="Gene3D" id="2.60.40.640">
    <property type="match status" value="1"/>
</dbReference>
<name>Q9VHZ8_DROME</name>
<evidence type="ECO:0000313" key="4">
    <source>
        <dbReference type="FlyBase" id="FBgn0037520"/>
    </source>
</evidence>
<dbReference type="SMR" id="Q9VHZ8"/>
<dbReference type="GO" id="GO:0031625">
    <property type="term" value="F:ubiquitin protein ligase binding"/>
    <property type="evidence" value="ECO:0000250"/>
    <property type="project" value="FlyBase"/>
</dbReference>
<proteinExistence type="inferred from homology"/>
<reference evidence="3 5" key="5">
    <citation type="journal article" date="2002" name="Genome Biol.">
        <title>Heterochromatic sequences in a Drosophila whole-genome shotgun assembly.</title>
        <authorList>
            <person name="Hoskins R.A."/>
            <person name="Smith C.D."/>
            <person name="Carlson J.W."/>
            <person name="Carvalho A.B."/>
            <person name="Halpern A."/>
            <person name="Kaminker J.S."/>
            <person name="Kennedy C."/>
            <person name="Mungall C.J."/>
            <person name="Sullivan B.A."/>
            <person name="Sutton G.G."/>
            <person name="Yasuhara J.C."/>
            <person name="Wakimoto B.T."/>
            <person name="Myers E.W."/>
            <person name="Celniker S.E."/>
            <person name="Rubin G.M."/>
            <person name="Karpen G.H."/>
        </authorList>
    </citation>
    <scope>NUCLEOTIDE SEQUENCE [LARGE SCALE GENOMIC DNA]</scope>
    <source>
        <strain evidence="5">Berkeley</strain>
    </source>
</reference>
<dbReference type="Bgee" id="FBgn0037520">
    <property type="expression patterns" value="Expressed in head cyst cell (Drosophila) in testis and 28 other cell types or tissues"/>
</dbReference>
<evidence type="ECO:0000313" key="5">
    <source>
        <dbReference type="Proteomes" id="UP000000803"/>
    </source>
</evidence>
<dbReference type="VEuPathDB" id="VectorBase:FBgn0037520"/>
<organism evidence="3 5">
    <name type="scientific">Drosophila melanogaster</name>
    <name type="common">Fruit fly</name>
    <dbReference type="NCBI Taxonomy" id="7227"/>
    <lineage>
        <taxon>Eukaryota</taxon>
        <taxon>Metazoa</taxon>
        <taxon>Ecdysozoa</taxon>
        <taxon>Arthropoda</taxon>
        <taxon>Hexapoda</taxon>
        <taxon>Insecta</taxon>
        <taxon>Pterygota</taxon>
        <taxon>Neoptera</taxon>
        <taxon>Endopterygota</taxon>
        <taxon>Diptera</taxon>
        <taxon>Brachycera</taxon>
        <taxon>Muscomorpha</taxon>
        <taxon>Ephydroidea</taxon>
        <taxon>Drosophilidae</taxon>
        <taxon>Drosophila</taxon>
        <taxon>Sophophora</taxon>
    </lineage>
</organism>
<dbReference type="GeneID" id="40923"/>
<dbReference type="InterPro" id="IPR014752">
    <property type="entry name" value="Arrestin-like_C"/>
</dbReference>
<dbReference type="PANTHER" id="PTHR11188:SF167">
    <property type="entry name" value="ARRESTIN C-TERMINAL-LIKE DOMAIN-CONTAINING PROTEIN-RELATED"/>
    <property type="match status" value="1"/>
</dbReference>
<reference evidence="3 5" key="4">
    <citation type="journal article" date="2002" name="Genome Biol.">
        <title>The transposable elements of the Drosophila melanogaster euchromatin: a genomics perspective.</title>
        <authorList>
            <person name="Kaminker J.S."/>
            <person name="Bergman C.M."/>
            <person name="Kronmiller B."/>
            <person name="Carlson J."/>
            <person name="Svirskas R."/>
            <person name="Patel S."/>
            <person name="Frise E."/>
            <person name="Wheeler D.A."/>
            <person name="Lewis S.E."/>
            <person name="Rubin G.M."/>
            <person name="Ashburner M."/>
            <person name="Celniker S.E."/>
        </authorList>
    </citation>
    <scope>NUCLEOTIDE SEQUENCE [LARGE SCALE GENOMIC DNA]</scope>
    <source>
        <strain evidence="5">Berkeley</strain>
    </source>
</reference>
<comment type="similarity">
    <text evidence="1">Belongs to the arrestin family.</text>
</comment>
<evidence type="ECO:0000259" key="2">
    <source>
        <dbReference type="Pfam" id="PF00339"/>
    </source>
</evidence>
<dbReference type="InterPro" id="IPR011021">
    <property type="entry name" value="Arrestin-like_N"/>
</dbReference>
<reference evidence="3 5" key="9">
    <citation type="journal article" date="2015" name="G3 (Bethesda)">
        <title>Gene Model Annotations for Drosophila melanogaster: Impact of High-Throughput Data.</title>
        <authorList>
            <consortium name="FlyBase Consortium"/>
            <person name="Matthews B.B."/>
            <person name="Dos Santos G."/>
            <person name="Crosby M.A."/>
            <person name="Emmert D.B."/>
            <person name="St Pierre S.E."/>
            <person name="Gramates L.S."/>
            <person name="Zhou P."/>
            <person name="Schroeder A.J."/>
            <person name="Falls K."/>
            <person name="Strelets V."/>
            <person name="Russo S.M."/>
            <person name="Gelbart W.M."/>
            <person name="null"/>
        </authorList>
    </citation>
    <scope>NUCLEOTIDE SEQUENCE [LARGE SCALE GENOMIC DNA]</scope>
    <source>
        <strain evidence="5">Berkeley</strain>
    </source>
</reference>
<dbReference type="UCSC" id="CG18268-RA">
    <property type="organism name" value="d. melanogaster"/>
</dbReference>
<dbReference type="EMBL" id="AE014297">
    <property type="protein sequence ID" value="AAF54148.1"/>
    <property type="molecule type" value="Genomic_DNA"/>
</dbReference>
<evidence type="ECO:0000256" key="1">
    <source>
        <dbReference type="ARBA" id="ARBA00005298"/>
    </source>
</evidence>
<keyword evidence="5" id="KW-1185">Reference proteome</keyword>
<dbReference type="GO" id="GO:0005737">
    <property type="term" value="C:cytoplasm"/>
    <property type="evidence" value="ECO:0000318"/>
    <property type="project" value="GO_Central"/>
</dbReference>
<accession>Q9VHZ8</accession>